<name>A0A372LA64_9BACI</name>
<evidence type="ECO:0000259" key="4">
    <source>
        <dbReference type="PROSITE" id="PS51387"/>
    </source>
</evidence>
<dbReference type="SUPFAM" id="SSF56176">
    <property type="entry name" value="FAD-binding/transporter-associated domain-like"/>
    <property type="match status" value="1"/>
</dbReference>
<dbReference type="InterPro" id="IPR051312">
    <property type="entry name" value="Diverse_Substr_Oxidored"/>
</dbReference>
<dbReference type="InterPro" id="IPR036683">
    <property type="entry name" value="CO_DH_flav_C_dom_sf"/>
</dbReference>
<evidence type="ECO:0000256" key="3">
    <source>
        <dbReference type="ARBA" id="ARBA00023002"/>
    </source>
</evidence>
<keyword evidence="2" id="KW-0274">FAD</keyword>
<accession>A0A372LA64</accession>
<dbReference type="InterPro" id="IPR002346">
    <property type="entry name" value="Mopterin_DH_FAD-bd"/>
</dbReference>
<dbReference type="PANTHER" id="PTHR42659">
    <property type="entry name" value="XANTHINE DEHYDROGENASE SUBUNIT C-RELATED"/>
    <property type="match status" value="1"/>
</dbReference>
<evidence type="ECO:0000256" key="2">
    <source>
        <dbReference type="ARBA" id="ARBA00022827"/>
    </source>
</evidence>
<dbReference type="OrthoDB" id="9774454at2"/>
<dbReference type="GO" id="GO:0016491">
    <property type="term" value="F:oxidoreductase activity"/>
    <property type="evidence" value="ECO:0007669"/>
    <property type="project" value="UniProtKB-KW"/>
</dbReference>
<organism evidence="5 6">
    <name type="scientific">Peribacillus glennii</name>
    <dbReference type="NCBI Taxonomy" id="2303991"/>
    <lineage>
        <taxon>Bacteria</taxon>
        <taxon>Bacillati</taxon>
        <taxon>Bacillota</taxon>
        <taxon>Bacilli</taxon>
        <taxon>Bacillales</taxon>
        <taxon>Bacillaceae</taxon>
        <taxon>Peribacillus</taxon>
    </lineage>
</organism>
<dbReference type="Gene3D" id="3.30.465.10">
    <property type="match status" value="1"/>
</dbReference>
<sequence>MIPFNFQYSKPQTIQEAVRQFYEYNRENKKAFYFSGGTELITLGRLNLVYADAVIDLKGIHEYSSIFFYENYLVIGGGATLTAIEEANVFPLLGKTASEIADRTSRNKITIGGNICGQIFYREAILPLLISDCLLGISEAGGIVYQPIHKIFNKQIHLKEGEFIFSILIDKMYVTMPFVSIKRRKQWDVGYPLVTVAAIKKENLIRMAVSGVCPFPFRSLEMEKALNEKGLPVEERVETALRSMPGPVLSDVEGSAEYRLFVLKNTMIDAIGELEGERGV</sequence>
<reference evidence="5 6" key="1">
    <citation type="submission" date="2018-08" db="EMBL/GenBank/DDBJ databases">
        <title>Bacillus chawlae sp. nov., Bacillus glennii sp. nov., and Bacillus saganii sp. nov. Isolated from the Vehicle Assembly Building at Kennedy Space Center where the Viking Spacecraft were Assembled.</title>
        <authorList>
            <person name="Seuylemezian A."/>
            <person name="Vaishampayan P."/>
        </authorList>
    </citation>
    <scope>NUCLEOTIDE SEQUENCE [LARGE SCALE GENOMIC DNA]</scope>
    <source>
        <strain evidence="5 6">V44-8</strain>
    </source>
</reference>
<dbReference type="InterPro" id="IPR016167">
    <property type="entry name" value="FAD-bd_PCMH_sub1"/>
</dbReference>
<keyword evidence="6" id="KW-1185">Reference proteome</keyword>
<proteinExistence type="predicted"/>
<keyword evidence="1" id="KW-0285">Flavoprotein</keyword>
<protein>
    <submittedName>
        <fullName evidence="5">Xanthine dehydrogenase</fullName>
    </submittedName>
</protein>
<dbReference type="RefSeq" id="WP_117323361.1">
    <property type="nucleotide sequence ID" value="NZ_QVTD01000010.1"/>
</dbReference>
<evidence type="ECO:0000313" key="5">
    <source>
        <dbReference type="EMBL" id="RFU62465.1"/>
    </source>
</evidence>
<dbReference type="PROSITE" id="PS51387">
    <property type="entry name" value="FAD_PCMH"/>
    <property type="match status" value="1"/>
</dbReference>
<dbReference type="AlphaFoldDB" id="A0A372LA64"/>
<dbReference type="Gene3D" id="3.30.390.50">
    <property type="entry name" value="CO dehydrogenase flavoprotein, C-terminal domain"/>
    <property type="match status" value="1"/>
</dbReference>
<dbReference type="Pfam" id="PF00941">
    <property type="entry name" value="FAD_binding_5"/>
    <property type="match status" value="1"/>
</dbReference>
<feature type="domain" description="FAD-binding PCMH-type" evidence="4">
    <location>
        <begin position="1"/>
        <end position="174"/>
    </location>
</feature>
<gene>
    <name evidence="5" type="ORF">D0466_14965</name>
</gene>
<keyword evidence="3" id="KW-0560">Oxidoreductase</keyword>
<dbReference type="SUPFAM" id="SSF55447">
    <property type="entry name" value="CO dehydrogenase flavoprotein C-terminal domain-like"/>
    <property type="match status" value="1"/>
</dbReference>
<dbReference type="GO" id="GO:0071949">
    <property type="term" value="F:FAD binding"/>
    <property type="evidence" value="ECO:0007669"/>
    <property type="project" value="InterPro"/>
</dbReference>
<dbReference type="PANTHER" id="PTHR42659:SF2">
    <property type="entry name" value="XANTHINE DEHYDROGENASE SUBUNIT C-RELATED"/>
    <property type="match status" value="1"/>
</dbReference>
<dbReference type="InterPro" id="IPR036318">
    <property type="entry name" value="FAD-bd_PCMH-like_sf"/>
</dbReference>
<dbReference type="Proteomes" id="UP000262939">
    <property type="component" value="Unassembled WGS sequence"/>
</dbReference>
<comment type="caution">
    <text evidence="5">The sequence shown here is derived from an EMBL/GenBank/DDBJ whole genome shotgun (WGS) entry which is preliminary data.</text>
</comment>
<dbReference type="InterPro" id="IPR016169">
    <property type="entry name" value="FAD-bd_PCMH_sub2"/>
</dbReference>
<dbReference type="InterPro" id="IPR005107">
    <property type="entry name" value="CO_DH_flav_C"/>
</dbReference>
<evidence type="ECO:0000313" key="6">
    <source>
        <dbReference type="Proteomes" id="UP000262939"/>
    </source>
</evidence>
<dbReference type="Gene3D" id="3.30.43.10">
    <property type="entry name" value="Uridine Diphospho-n-acetylenolpyruvylglucosamine Reductase, domain 2"/>
    <property type="match status" value="1"/>
</dbReference>
<dbReference type="SMART" id="SM01092">
    <property type="entry name" value="CO_deh_flav_C"/>
    <property type="match status" value="1"/>
</dbReference>
<dbReference type="EMBL" id="QVTD01000010">
    <property type="protein sequence ID" value="RFU62465.1"/>
    <property type="molecule type" value="Genomic_DNA"/>
</dbReference>
<dbReference type="InterPro" id="IPR016166">
    <property type="entry name" value="FAD-bd_PCMH"/>
</dbReference>
<evidence type="ECO:0000256" key="1">
    <source>
        <dbReference type="ARBA" id="ARBA00022630"/>
    </source>
</evidence>